<evidence type="ECO:0000313" key="3">
    <source>
        <dbReference type="EMBL" id="MDF3297921.1"/>
    </source>
</evidence>
<evidence type="ECO:0000313" key="4">
    <source>
        <dbReference type="Proteomes" id="UP001221150"/>
    </source>
</evidence>
<dbReference type="Proteomes" id="UP001221150">
    <property type="component" value="Unassembled WGS sequence"/>
</dbReference>
<dbReference type="InterPro" id="IPR046862">
    <property type="entry name" value="Rhomboid_2"/>
</dbReference>
<feature type="region of interest" description="Disordered" evidence="1">
    <location>
        <begin position="1"/>
        <end position="22"/>
    </location>
</feature>
<keyword evidence="2" id="KW-0812">Transmembrane</keyword>
<accession>A0ABT6A0M4</accession>
<protein>
    <recommendedName>
        <fullName evidence="5">Integral membrane protein</fullName>
    </recommendedName>
</protein>
<evidence type="ECO:0008006" key="5">
    <source>
        <dbReference type="Google" id="ProtNLM"/>
    </source>
</evidence>
<keyword evidence="4" id="KW-1185">Reference proteome</keyword>
<organism evidence="3 4">
    <name type="scientific">Streptomyces tropicalis</name>
    <dbReference type="NCBI Taxonomy" id="3034234"/>
    <lineage>
        <taxon>Bacteria</taxon>
        <taxon>Bacillati</taxon>
        <taxon>Actinomycetota</taxon>
        <taxon>Actinomycetes</taxon>
        <taxon>Kitasatosporales</taxon>
        <taxon>Streptomycetaceae</taxon>
        <taxon>Streptomyces</taxon>
    </lineage>
</organism>
<feature type="transmembrane region" description="Helical" evidence="2">
    <location>
        <begin position="106"/>
        <end position="128"/>
    </location>
</feature>
<sequence length="267" mass="27771">MPQQRGAATDAPPGGPSGPDDGVTWAVAAPRLSSAAFLRSAAARAARLLPAPGGTPFTFGYAGVLAGTSLIALYAPEGPVDALLQGSSTDVAHLVHTPLLVLTSSALWVAGGIASPYMVLFLLVLTALERRLGGLRAAGVFLFGHVTATLATEATVGVAVLAGRLPDTSLHRLDYGISFGVAAGVGALSGLLPPWLRWPLLGGFLTLVLQDLLAYTDPMTSWGHLLSVALGTAIWPLVRRWHRERREQRERRACGAGIERPAPVVVG</sequence>
<comment type="caution">
    <text evidence="3">The sequence shown here is derived from an EMBL/GenBank/DDBJ whole genome shotgun (WGS) entry which is preliminary data.</text>
</comment>
<dbReference type="EMBL" id="JARJBB010000002">
    <property type="protein sequence ID" value="MDF3297921.1"/>
    <property type="molecule type" value="Genomic_DNA"/>
</dbReference>
<name>A0ABT6A0M4_9ACTN</name>
<keyword evidence="2" id="KW-1133">Transmembrane helix</keyword>
<feature type="transmembrane region" description="Helical" evidence="2">
    <location>
        <begin position="140"/>
        <end position="163"/>
    </location>
</feature>
<dbReference type="Pfam" id="PF20401">
    <property type="entry name" value="Rhomboid_2"/>
    <property type="match status" value="1"/>
</dbReference>
<keyword evidence="2" id="KW-0472">Membrane</keyword>
<evidence type="ECO:0000256" key="1">
    <source>
        <dbReference type="SAM" id="MobiDB-lite"/>
    </source>
</evidence>
<reference evidence="3 4" key="1">
    <citation type="submission" date="2023-03" db="EMBL/GenBank/DDBJ databases">
        <title>Draft genome sequence of Streptomyces sp. K1PA1 isolated from peat swamp forest in Thailand.</title>
        <authorList>
            <person name="Klaysubun C."/>
            <person name="Duangmal K."/>
        </authorList>
    </citation>
    <scope>NUCLEOTIDE SEQUENCE [LARGE SCALE GENOMIC DNA]</scope>
    <source>
        <strain evidence="3 4">K1PA1</strain>
    </source>
</reference>
<proteinExistence type="predicted"/>
<feature type="transmembrane region" description="Helical" evidence="2">
    <location>
        <begin position="57"/>
        <end position="75"/>
    </location>
</feature>
<feature type="transmembrane region" description="Helical" evidence="2">
    <location>
        <begin position="222"/>
        <end position="242"/>
    </location>
</feature>
<evidence type="ECO:0000256" key="2">
    <source>
        <dbReference type="SAM" id="Phobius"/>
    </source>
</evidence>
<gene>
    <name evidence="3" type="ORF">P3H78_04655</name>
</gene>